<accession>F3GS64</accession>
<protein>
    <submittedName>
        <fullName evidence="1">Non-ribosomal peptide synthase:amino acid adenylation</fullName>
    </submittedName>
</protein>
<dbReference type="HOGENOM" id="CLU_3378995_0_0_6"/>
<evidence type="ECO:0000313" key="1">
    <source>
        <dbReference type="EMBL" id="EGH49917.1"/>
    </source>
</evidence>
<name>F3GS64_PSESJ</name>
<organism evidence="1 2">
    <name type="scientific">Pseudomonas syringae pv. pisi str. 1704B</name>
    <dbReference type="NCBI Taxonomy" id="629263"/>
    <lineage>
        <taxon>Bacteria</taxon>
        <taxon>Pseudomonadati</taxon>
        <taxon>Pseudomonadota</taxon>
        <taxon>Gammaproteobacteria</taxon>
        <taxon>Pseudomonadales</taxon>
        <taxon>Pseudomonadaceae</taxon>
        <taxon>Pseudomonas</taxon>
        <taxon>Pseudomonas syringae</taxon>
    </lineage>
</organism>
<feature type="non-terminal residue" evidence="1">
    <location>
        <position position="34"/>
    </location>
</feature>
<comment type="caution">
    <text evidence="1">The sequence shown here is derived from an EMBL/GenBank/DDBJ whole genome shotgun (WGS) entry which is preliminary data.</text>
</comment>
<dbReference type="Proteomes" id="UP000004986">
    <property type="component" value="Unassembled WGS sequence"/>
</dbReference>
<gene>
    <name evidence="1" type="ORF">PSYPI_48927</name>
</gene>
<dbReference type="AlphaFoldDB" id="F3GS64"/>
<keyword evidence="2" id="KW-1185">Reference proteome</keyword>
<reference evidence="1 2" key="1">
    <citation type="journal article" date="2011" name="PLoS Pathog.">
        <title>Dynamic evolution of pathogenicity revealed by sequencing and comparative genomics of 19 Pseudomonas syringae isolates.</title>
        <authorList>
            <person name="Baltrus D.A."/>
            <person name="Nishimura M.T."/>
            <person name="Romanchuk A."/>
            <person name="Chang J.H."/>
            <person name="Mukhtar M.S."/>
            <person name="Cherkis K."/>
            <person name="Roach J."/>
            <person name="Grant S.R."/>
            <person name="Jones C.D."/>
            <person name="Dangl J.L."/>
        </authorList>
    </citation>
    <scope>NUCLEOTIDE SEQUENCE [LARGE SCALE GENOMIC DNA]</scope>
    <source>
        <strain evidence="1 2">1704B</strain>
    </source>
</reference>
<sequence length="34" mass="4184">MPRKQIKQRVAEWVQQVQAQNIVLREHEHTPLYE</sequence>
<dbReference type="EMBL" id="AEAI01004898">
    <property type="protein sequence ID" value="EGH49917.1"/>
    <property type="molecule type" value="Genomic_DNA"/>
</dbReference>
<evidence type="ECO:0000313" key="2">
    <source>
        <dbReference type="Proteomes" id="UP000004986"/>
    </source>
</evidence>
<proteinExistence type="predicted"/>